<evidence type="ECO:0000256" key="1">
    <source>
        <dbReference type="ARBA" id="ARBA00010949"/>
    </source>
</evidence>
<evidence type="ECO:0000313" key="5">
    <source>
        <dbReference type="EMBL" id="CAH2321255.1"/>
    </source>
</evidence>
<gene>
    <name evidence="5" type="ORF">PECUL_23A043392</name>
</gene>
<comment type="similarity">
    <text evidence="1">Belongs to the CCSER family.</text>
</comment>
<dbReference type="GO" id="GO:0015630">
    <property type="term" value="C:microtubule cytoskeleton"/>
    <property type="evidence" value="ECO:0007669"/>
    <property type="project" value="TreeGrafter"/>
</dbReference>
<dbReference type="Proteomes" id="UP001295444">
    <property type="component" value="Chromosome 11"/>
</dbReference>
<protein>
    <recommendedName>
        <fullName evidence="7">Coiled-coil serine rich protein 2</fullName>
    </recommendedName>
</protein>
<evidence type="ECO:0000313" key="6">
    <source>
        <dbReference type="Proteomes" id="UP001295444"/>
    </source>
</evidence>
<dbReference type="PANTHER" id="PTHR22461:SF2">
    <property type="entry name" value="SERINE-RICH COILED-COIL DOMAIN-CONTAINING PROTEIN 2"/>
    <property type="match status" value="1"/>
</dbReference>
<feature type="region of interest" description="Disordered" evidence="4">
    <location>
        <begin position="510"/>
        <end position="546"/>
    </location>
</feature>
<keyword evidence="6" id="KW-1185">Reference proteome</keyword>
<evidence type="ECO:0000256" key="4">
    <source>
        <dbReference type="SAM" id="MobiDB-lite"/>
    </source>
</evidence>
<dbReference type="GO" id="GO:0001578">
    <property type="term" value="P:microtubule bundle formation"/>
    <property type="evidence" value="ECO:0007669"/>
    <property type="project" value="TreeGrafter"/>
</dbReference>
<dbReference type="PANTHER" id="PTHR22461">
    <property type="entry name" value="SERINE-RICH COILED-COIL DOMAIN-CONTAINING PROTEIN 2-RELATED"/>
    <property type="match status" value="1"/>
</dbReference>
<dbReference type="InterPro" id="IPR029627">
    <property type="entry name" value="CCSER"/>
</dbReference>
<name>A0AAD1TDE5_PELCU</name>
<proteinExistence type="inferred from homology"/>
<feature type="compositionally biased region" description="Basic and acidic residues" evidence="4">
    <location>
        <begin position="887"/>
        <end position="897"/>
    </location>
</feature>
<dbReference type="EMBL" id="OW240922">
    <property type="protein sequence ID" value="CAH2321255.1"/>
    <property type="molecule type" value="Genomic_DNA"/>
</dbReference>
<feature type="region of interest" description="Disordered" evidence="4">
    <location>
        <begin position="222"/>
        <end position="274"/>
    </location>
</feature>
<evidence type="ECO:0000256" key="2">
    <source>
        <dbReference type="ARBA" id="ARBA00023054"/>
    </source>
</evidence>
<reference evidence="5" key="1">
    <citation type="submission" date="2022-03" db="EMBL/GenBank/DDBJ databases">
        <authorList>
            <person name="Alioto T."/>
            <person name="Alioto T."/>
            <person name="Gomez Garrido J."/>
        </authorList>
    </citation>
    <scope>NUCLEOTIDE SEQUENCE</scope>
</reference>
<feature type="compositionally biased region" description="Polar residues" evidence="4">
    <location>
        <begin position="247"/>
        <end position="274"/>
    </location>
</feature>
<evidence type="ECO:0008006" key="7">
    <source>
        <dbReference type="Google" id="ProtNLM"/>
    </source>
</evidence>
<keyword evidence="2 3" id="KW-0175">Coiled coil</keyword>
<feature type="region of interest" description="Disordered" evidence="4">
    <location>
        <begin position="104"/>
        <end position="140"/>
    </location>
</feature>
<feature type="region of interest" description="Disordered" evidence="4">
    <location>
        <begin position="887"/>
        <end position="984"/>
    </location>
</feature>
<organism evidence="5 6">
    <name type="scientific">Pelobates cultripes</name>
    <name type="common">Western spadefoot toad</name>
    <dbReference type="NCBI Taxonomy" id="61616"/>
    <lineage>
        <taxon>Eukaryota</taxon>
        <taxon>Metazoa</taxon>
        <taxon>Chordata</taxon>
        <taxon>Craniata</taxon>
        <taxon>Vertebrata</taxon>
        <taxon>Euteleostomi</taxon>
        <taxon>Amphibia</taxon>
        <taxon>Batrachia</taxon>
        <taxon>Anura</taxon>
        <taxon>Pelobatoidea</taxon>
        <taxon>Pelobatidae</taxon>
        <taxon>Pelobates</taxon>
    </lineage>
</organism>
<feature type="coiled-coil region" evidence="3">
    <location>
        <begin position="751"/>
        <end position="778"/>
    </location>
</feature>
<dbReference type="GO" id="GO:0008017">
    <property type="term" value="F:microtubule binding"/>
    <property type="evidence" value="ECO:0007669"/>
    <property type="project" value="TreeGrafter"/>
</dbReference>
<feature type="compositionally biased region" description="Low complexity" evidence="4">
    <location>
        <begin position="536"/>
        <end position="545"/>
    </location>
</feature>
<evidence type="ECO:0000256" key="3">
    <source>
        <dbReference type="SAM" id="Coils"/>
    </source>
</evidence>
<dbReference type="AlphaFoldDB" id="A0AAD1TDE5"/>
<feature type="region of interest" description="Disordered" evidence="4">
    <location>
        <begin position="655"/>
        <end position="683"/>
    </location>
</feature>
<feature type="compositionally biased region" description="Low complexity" evidence="4">
    <location>
        <begin position="661"/>
        <end position="682"/>
    </location>
</feature>
<feature type="region of interest" description="Disordered" evidence="4">
    <location>
        <begin position="1116"/>
        <end position="1174"/>
    </location>
</feature>
<sequence length="1174" mass="130417">MRTLCCLTSSYAHEQRERALAGACSPGLSEKPPGSQHGGSHHNHCRTEPSLRPRAPTATDLNKLEEPMHLPSHGRKDPSSSLSRFQAPKIWCIKTRKTNFTKVEQHNDHDRPSTLSLNWSKSKCQQNGQISKDTSSDEKVHDKHFSHPYMAGDKDASRLAGTAKTAGKQNNVLMSHKEDLNENLVSGLPNAAKFTKSTIFGRTSCSTLNGCKTQVNGYYSSKPPVGLQRPRANSATVRNFSDKSTDNTKSLSRVIRSQSFSHSTQNPLFSSGPLTRSYSFTRDVELTRPYTTQHAPSRPAPKLNMLSRTSRQYELANGNESHIKSSFTRTFSARPSSGLKAPGLSDGSTAPLSLCYKMSRPSLLKPSRTQFQREIVLNGTRCSSDSLVTKKTEDLITKTGEEPSVQQQVEKKELDLDSYILYDKLDKKESIDACYSEDVDELSISSLSSSDKSEDFSDDFVDLEDGNKTVTAVESGNKIIDTSPAEYSLNSLQHDNKYILTNTDDWLAHSETESSKSPYGKTRLSPDMDYRDHSSLELSPSDSSDGTYMWDEEGMEPIGSVHPCGSYESSEMNSLDILNNLDSCDLEDDDLMLDVDLPEDPPCDNGKGVENMSHLERTEQNLLQQQQAFWKRVPPRLNGQEQYHLINADHYHNGRGSTYLESPTEPESYVSPSYYQPSPRSSQMMGLRENTVMLDEMTLRHMVQDCTSVKTQLLKLKRLLQQEDDLGSPQDLQLSVRSTPEPQEPEILFKTEDLLNEIRQLKEDALKKDETIKHLEHQLKTRCKCQKGSQDSKAEKAKKCDKYTQTTWRRTSPPILQCSSNILHSSDHHSEKLIIPEHTEDPSEHEEKMPFSPPCNKNGIDGNIFNVSENELSALLSTQLKIKDVEDNPKEVTRADETSASLTKAANSKDLGHQQVHSGFSAHLPVDTIKDPPSKLKVKKSSAGQVPRPKTLQLYKSKSPNSLVHQEVASSSASQSSYLPCKDSQKPTLTTSHCLVQSENGSQSVVQKSQPLTPIDCTAVRPPVHVPRDTVSGSLATLLDNTDSVKTVLNKPDTRPPTQCPPSQVGNSKLAPVGSSLFNHQAPAVEPSKPAVKQTLKASMLRTPANFVSRLKKPVSPKLDAVPPQAVSHEHPKPILKTSSIIPRPLSYKKEESIESSSPKKQSRLPQPNALRKQ</sequence>
<feature type="region of interest" description="Disordered" evidence="4">
    <location>
        <begin position="23"/>
        <end position="56"/>
    </location>
</feature>
<feature type="compositionally biased region" description="Polar residues" evidence="4">
    <location>
        <begin position="954"/>
        <end position="964"/>
    </location>
</feature>
<accession>A0AAD1TDE5</accession>
<feature type="compositionally biased region" description="Polar residues" evidence="4">
    <location>
        <begin position="113"/>
        <end position="133"/>
    </location>
</feature>
<feature type="compositionally biased region" description="Basic and acidic residues" evidence="4">
    <location>
        <begin position="524"/>
        <end position="535"/>
    </location>
</feature>